<dbReference type="RefSeq" id="XP_044564112.1">
    <property type="nucleotide sequence ID" value="XM_044704860.1"/>
</dbReference>
<accession>A0A6A5C2C4</accession>
<comment type="subcellular location">
    <subcellularLocation>
        <location evidence="1">Nucleus</location>
    </subcellularLocation>
</comment>
<dbReference type="VEuPathDB" id="AmoebaDB:NfTy_055060"/>
<evidence type="ECO:0000256" key="3">
    <source>
        <dbReference type="ARBA" id="ARBA00023242"/>
    </source>
</evidence>
<dbReference type="VEuPathDB" id="AmoebaDB:NF0035800"/>
<dbReference type="OrthoDB" id="534063at2759"/>
<comment type="similarity">
    <text evidence="4">Belongs to the DONSON family.</text>
</comment>
<evidence type="ECO:0000256" key="4">
    <source>
        <dbReference type="ARBA" id="ARBA00025806"/>
    </source>
</evidence>
<comment type="caution">
    <text evidence="5">The sequence shown here is derived from an EMBL/GenBank/DDBJ whole genome shotgun (WGS) entry which is preliminary data.</text>
</comment>
<evidence type="ECO:0000313" key="6">
    <source>
        <dbReference type="Proteomes" id="UP000444721"/>
    </source>
</evidence>
<dbReference type="EMBL" id="VFQX01000027">
    <property type="protein sequence ID" value="KAF0979399.1"/>
    <property type="molecule type" value="Genomic_DNA"/>
</dbReference>
<dbReference type="GO" id="GO:0005634">
    <property type="term" value="C:nucleus"/>
    <property type="evidence" value="ECO:0007669"/>
    <property type="project" value="UniProtKB-SubCell"/>
</dbReference>
<evidence type="ECO:0000256" key="1">
    <source>
        <dbReference type="ARBA" id="ARBA00004123"/>
    </source>
</evidence>
<dbReference type="Proteomes" id="UP000444721">
    <property type="component" value="Unassembled WGS sequence"/>
</dbReference>
<evidence type="ECO:0000256" key="2">
    <source>
        <dbReference type="ARBA" id="ARBA00022473"/>
    </source>
</evidence>
<gene>
    <name evidence="5" type="ORF">FDP41_001742</name>
</gene>
<keyword evidence="2" id="KW-0217">Developmental protein</keyword>
<reference evidence="5 6" key="1">
    <citation type="journal article" date="2019" name="Sci. Rep.">
        <title>Nanopore sequencing improves the draft genome of the human pathogenic amoeba Naegleria fowleri.</title>
        <authorList>
            <person name="Liechti N."/>
            <person name="Schurch N."/>
            <person name="Bruggmann R."/>
            <person name="Wittwer M."/>
        </authorList>
    </citation>
    <scope>NUCLEOTIDE SEQUENCE [LARGE SCALE GENOMIC DNA]</scope>
    <source>
        <strain evidence="5 6">ATCC 30894</strain>
    </source>
</reference>
<organism evidence="5 6">
    <name type="scientific">Naegleria fowleri</name>
    <name type="common">Brain eating amoeba</name>
    <dbReference type="NCBI Taxonomy" id="5763"/>
    <lineage>
        <taxon>Eukaryota</taxon>
        <taxon>Discoba</taxon>
        <taxon>Heterolobosea</taxon>
        <taxon>Tetramitia</taxon>
        <taxon>Eutetramitia</taxon>
        <taxon>Vahlkampfiidae</taxon>
        <taxon>Naegleria</taxon>
    </lineage>
</organism>
<proteinExistence type="inferred from homology"/>
<dbReference type="GeneID" id="68108960"/>
<protein>
    <submittedName>
        <fullName evidence="5">Uncharacterized protein</fullName>
    </submittedName>
</protein>
<name>A0A6A5C2C4_NAEFO</name>
<sequence length="494" mass="56189">MKRTKQQEEELDSFQSMNGFSNIISEKKKKIKMEDARLLGIGMNGGGGKKKMTDEERKKAIQNLSSQIMAKPSAIASSSTSSKKSDNYESLTLQSIMDIPIDYTLKTFVVFKSSRDFLWTNNITSNSKTCGLSSFVTGTPTSGFIQSKGFSQAASGAIPVFSQNQPSIDYQATSEFYKSLLYYIYPSSLLPHCLMTKIKELPNYNRENLNNISSVYESFHSLTHLDIQFMNERYLCWSEALLSVFSSFVEGLCPYFYLLYDYTYRSSIIFLNDTVFSGIGKRCIISNPSSDLMKSLREEQIEFQEFGIGSEMRTEADNIMLASRTEEVSSQFKCLVVTGRKQLHALVDFLTNYHLKFLDCDIPQIVSPISFLNSTLKKCKLFPRSCNDKDFQFLLEIRGGYLLPHSFLDICRIIQTSHNDLSCSVKEFKEETSRLNDMQGKDLVCVNSMPTQGVPQANFQHLPYVESDRMRGHTIKTITQSKNNNTLSLRMKKV</sequence>
<dbReference type="PANTHER" id="PTHR12972:SF0">
    <property type="entry name" value="PROTEIN DOWNSTREAM NEIGHBOR OF SON"/>
    <property type="match status" value="1"/>
</dbReference>
<dbReference type="InterPro" id="IPR024861">
    <property type="entry name" value="Donson"/>
</dbReference>
<dbReference type="VEuPathDB" id="AmoebaDB:FDP41_001742"/>
<keyword evidence="3" id="KW-0539">Nucleus</keyword>
<dbReference type="PANTHER" id="PTHR12972">
    <property type="entry name" value="DOWNSTREAM NEIGHBOR OF SON"/>
    <property type="match status" value="1"/>
</dbReference>
<dbReference type="AlphaFoldDB" id="A0A6A5C2C4"/>
<evidence type="ECO:0000313" key="5">
    <source>
        <dbReference type="EMBL" id="KAF0979399.1"/>
    </source>
</evidence>
<dbReference type="GO" id="GO:0033260">
    <property type="term" value="P:nuclear DNA replication"/>
    <property type="evidence" value="ECO:0007669"/>
    <property type="project" value="TreeGrafter"/>
</dbReference>
<keyword evidence="6" id="KW-1185">Reference proteome</keyword>